<dbReference type="InterPro" id="IPR016654">
    <property type="entry name" value="U6_snRNA_Lsm2"/>
</dbReference>
<dbReference type="InterPro" id="IPR047575">
    <property type="entry name" value="Sm"/>
</dbReference>
<evidence type="ECO:0000256" key="1">
    <source>
        <dbReference type="ARBA" id="ARBA00005257"/>
    </source>
</evidence>
<keyword evidence="2 4" id="KW-0689">Ribosomal protein</keyword>
<reference evidence="7 8" key="1">
    <citation type="submission" date="2024-05" db="EMBL/GenBank/DDBJ databases">
        <title>A draft genome resource for the thread blight pathogen Marasmius tenuissimus strain MS-2.</title>
        <authorList>
            <person name="Yulfo-Soto G.E."/>
            <person name="Baruah I.K."/>
            <person name="Amoako-Attah I."/>
            <person name="Bukari Y."/>
            <person name="Meinhardt L.W."/>
            <person name="Bailey B.A."/>
            <person name="Cohen S.P."/>
        </authorList>
    </citation>
    <scope>NUCLEOTIDE SEQUENCE [LARGE SCALE GENOMIC DNA]</scope>
    <source>
        <strain evidence="7 8">MS-2</strain>
    </source>
</reference>
<dbReference type="Gene3D" id="2.30.30.100">
    <property type="match status" value="1"/>
</dbReference>
<dbReference type="Proteomes" id="UP001437256">
    <property type="component" value="Unassembled WGS sequence"/>
</dbReference>
<keyword evidence="8" id="KW-1185">Reference proteome</keyword>
<dbReference type="InterPro" id="IPR010920">
    <property type="entry name" value="LSM_dom_sf"/>
</dbReference>
<protein>
    <recommendedName>
        <fullName evidence="4">40S ribosomal protein S8</fullName>
    </recommendedName>
</protein>
<dbReference type="InterPro" id="IPR022309">
    <property type="entry name" value="Ribosomal_Se8/biogenesis_NSA2"/>
</dbReference>
<proteinExistence type="inferred from homology"/>
<dbReference type="SMART" id="SM00651">
    <property type="entry name" value="Sm"/>
    <property type="match status" value="1"/>
</dbReference>
<dbReference type="SUPFAM" id="SSF50182">
    <property type="entry name" value="Sm-like ribonucleoproteins"/>
    <property type="match status" value="1"/>
</dbReference>
<accession>A0ABR3A4E0</accession>
<keyword evidence="3 4" id="KW-0687">Ribonucleoprotein</keyword>
<evidence type="ECO:0000256" key="3">
    <source>
        <dbReference type="ARBA" id="ARBA00023274"/>
    </source>
</evidence>
<dbReference type="NCBIfam" id="TIGR00307">
    <property type="entry name" value="eS8"/>
    <property type="match status" value="1"/>
</dbReference>
<organism evidence="7 8">
    <name type="scientific">Marasmius tenuissimus</name>
    <dbReference type="NCBI Taxonomy" id="585030"/>
    <lineage>
        <taxon>Eukaryota</taxon>
        <taxon>Fungi</taxon>
        <taxon>Dikarya</taxon>
        <taxon>Basidiomycota</taxon>
        <taxon>Agaricomycotina</taxon>
        <taxon>Agaricomycetes</taxon>
        <taxon>Agaricomycetidae</taxon>
        <taxon>Agaricales</taxon>
        <taxon>Marasmiineae</taxon>
        <taxon>Marasmiaceae</taxon>
        <taxon>Marasmius</taxon>
    </lineage>
</organism>
<dbReference type="EMBL" id="JBBXMP010000016">
    <property type="protein sequence ID" value="KAL0068856.1"/>
    <property type="molecule type" value="Genomic_DNA"/>
</dbReference>
<evidence type="ECO:0000256" key="4">
    <source>
        <dbReference type="RuleBase" id="RU000669"/>
    </source>
</evidence>
<dbReference type="PROSITE" id="PS52002">
    <property type="entry name" value="SM"/>
    <property type="match status" value="1"/>
</dbReference>
<dbReference type="Pfam" id="PF01423">
    <property type="entry name" value="LSM"/>
    <property type="match status" value="1"/>
</dbReference>
<evidence type="ECO:0000256" key="5">
    <source>
        <dbReference type="SAM" id="MobiDB-lite"/>
    </source>
</evidence>
<name>A0ABR3A4E0_9AGAR</name>
<evidence type="ECO:0000313" key="7">
    <source>
        <dbReference type="EMBL" id="KAL0068856.1"/>
    </source>
</evidence>
<comment type="similarity">
    <text evidence="1 4">Belongs to the eukaryotic ribosomal protein eS8 family.</text>
</comment>
<dbReference type="Pfam" id="PF01201">
    <property type="entry name" value="Ribosomal_S8e"/>
    <property type="match status" value="1"/>
</dbReference>
<evidence type="ECO:0000256" key="2">
    <source>
        <dbReference type="ARBA" id="ARBA00022980"/>
    </source>
</evidence>
<evidence type="ECO:0000259" key="6">
    <source>
        <dbReference type="PROSITE" id="PS52002"/>
    </source>
</evidence>
<dbReference type="InterPro" id="IPR001047">
    <property type="entry name" value="Ribosomal_eS8"/>
</dbReference>
<evidence type="ECO:0000313" key="8">
    <source>
        <dbReference type="Proteomes" id="UP001437256"/>
    </source>
</evidence>
<dbReference type="InterPro" id="IPR042563">
    <property type="entry name" value="Ribosomal_protein_eS8_euk"/>
</dbReference>
<sequence length="290" mass="32767">MGISRSSRHKRSASGAQRAHYRKKRKFELGRQAASTKLGAKRIHTVRVRGGNLKYRALRLDSGNFAWASEHTTRKTRIIGVVYNASNNELVRTNTLVKSAIIQVDATPFRQWYEAHYAQPVTKKGKSQAPAEGAAEPKKLSHHAQRTLDERKKDAKIDPLLESQFAAGRLYATISSRPGQSGRADGYILEGKELELIFSVFKTLTDQQVTVELKNDLSITGVLKSVDQFLNIRLDNIKVLDETRHPHMMAVKNCFIRGSVVRYVQLPAEHVDTQLLEDATRREAQNQNKR</sequence>
<dbReference type="PANTHER" id="PTHR10394">
    <property type="entry name" value="40S RIBOSOMAL PROTEIN S8"/>
    <property type="match status" value="1"/>
</dbReference>
<dbReference type="PROSITE" id="PS01193">
    <property type="entry name" value="RIBOSOMAL_S8E"/>
    <property type="match status" value="1"/>
</dbReference>
<dbReference type="CDD" id="cd01725">
    <property type="entry name" value="LSm2"/>
    <property type="match status" value="1"/>
</dbReference>
<dbReference type="InterPro" id="IPR018283">
    <property type="entry name" value="Ribosomal_eS8_CS"/>
</dbReference>
<dbReference type="Gene3D" id="3.10.290.70">
    <property type="match status" value="1"/>
</dbReference>
<feature type="compositionally biased region" description="Basic residues" evidence="5">
    <location>
        <begin position="1"/>
        <end position="12"/>
    </location>
</feature>
<dbReference type="CDD" id="cd11380">
    <property type="entry name" value="Ribosomal_S8e_like"/>
    <property type="match status" value="1"/>
</dbReference>
<dbReference type="InterPro" id="IPR001163">
    <property type="entry name" value="Sm_dom_euk/arc"/>
</dbReference>
<feature type="region of interest" description="Disordered" evidence="5">
    <location>
        <begin position="1"/>
        <end position="24"/>
    </location>
</feature>
<gene>
    <name evidence="7" type="primary">RPS8A</name>
    <name evidence="7" type="ORF">AAF712_004187</name>
</gene>
<dbReference type="Gene3D" id="1.10.168.20">
    <property type="entry name" value="Ribosomal protein S8e, subdomain"/>
    <property type="match status" value="1"/>
</dbReference>
<comment type="caution">
    <text evidence="7">The sequence shown here is derived from an EMBL/GenBank/DDBJ whole genome shotgun (WGS) entry which is preliminary data.</text>
</comment>
<feature type="region of interest" description="Disordered" evidence="5">
    <location>
        <begin position="123"/>
        <end position="152"/>
    </location>
</feature>
<dbReference type="GO" id="GO:0005840">
    <property type="term" value="C:ribosome"/>
    <property type="evidence" value="ECO:0007669"/>
    <property type="project" value="UniProtKB-KW"/>
</dbReference>
<feature type="domain" description="Sm" evidence="6">
    <location>
        <begin position="196"/>
        <end position="270"/>
    </location>
</feature>